<dbReference type="InterPro" id="IPR036565">
    <property type="entry name" value="Mur-like_cat_sf"/>
</dbReference>
<evidence type="ECO:0000256" key="13">
    <source>
        <dbReference type="ARBA" id="ARBA00022842"/>
    </source>
</evidence>
<dbReference type="SUPFAM" id="SSF53623">
    <property type="entry name" value="MurD-like peptide ligases, catalytic domain"/>
    <property type="match status" value="1"/>
</dbReference>
<dbReference type="GO" id="GO:0005524">
    <property type="term" value="F:ATP binding"/>
    <property type="evidence" value="ECO:0007669"/>
    <property type="project" value="UniProtKB-KW"/>
</dbReference>
<dbReference type="InterPro" id="IPR001645">
    <property type="entry name" value="Folylpolyglutamate_synth"/>
</dbReference>
<feature type="binding site" evidence="19">
    <location>
        <position position="188"/>
    </location>
    <ligand>
        <name>Mg(2+)</name>
        <dbReference type="ChEBI" id="CHEBI:18420"/>
        <label>1</label>
    </ligand>
</feature>
<evidence type="ECO:0000256" key="3">
    <source>
        <dbReference type="ARBA" id="ARBA00004496"/>
    </source>
</evidence>
<evidence type="ECO:0000256" key="17">
    <source>
        <dbReference type="PIRNR" id="PIRNR038895"/>
    </source>
</evidence>
<dbReference type="EC" id="6.3.2.17" evidence="17"/>
<dbReference type="NCBIfam" id="TIGR01499">
    <property type="entry name" value="folC"/>
    <property type="match status" value="1"/>
</dbReference>
<keyword evidence="21" id="KW-1185">Reference proteome</keyword>
<evidence type="ECO:0000256" key="19">
    <source>
        <dbReference type="PIRSR" id="PIRSR038895-2"/>
    </source>
</evidence>
<evidence type="ECO:0000256" key="1">
    <source>
        <dbReference type="ARBA" id="ARBA00004273"/>
    </source>
</evidence>
<dbReference type="PANTHER" id="PTHR11136:SF5">
    <property type="entry name" value="FOLYLPOLYGLUTAMATE SYNTHASE, MITOCHONDRIAL"/>
    <property type="match status" value="1"/>
</dbReference>
<dbReference type="STRING" id="765915.A0A1Y2HRY6"/>
<evidence type="ECO:0000256" key="7">
    <source>
        <dbReference type="ARBA" id="ARBA00022563"/>
    </source>
</evidence>
<comment type="caution">
    <text evidence="20">The sequence shown here is derived from an EMBL/GenBank/DDBJ whole genome shotgun (WGS) entry which is preliminary data.</text>
</comment>
<dbReference type="AlphaFoldDB" id="A0A1Y2HRY6"/>
<protein>
    <recommendedName>
        <fullName evidence="17">Folylpolyglutamate synthase</fullName>
        <ecNumber evidence="17">6.3.2.17</ecNumber>
    </recommendedName>
    <alternativeName>
        <fullName evidence="17">Folylpoly-gamma-glutamate synthetase</fullName>
    </alternativeName>
    <alternativeName>
        <fullName evidence="17">Tetrahydrofolylpolyglutamate synthase</fullName>
    </alternativeName>
</protein>
<keyword evidence="9 19" id="KW-0479">Metal-binding</keyword>
<comment type="pathway">
    <text evidence="4 17">Cofactor biosynthesis; tetrahydrofolylpolyglutamate biosynthesis.</text>
</comment>
<evidence type="ECO:0000256" key="5">
    <source>
        <dbReference type="ARBA" id="ARBA00008276"/>
    </source>
</evidence>
<evidence type="ECO:0000256" key="11">
    <source>
        <dbReference type="ARBA" id="ARBA00022792"/>
    </source>
</evidence>
<evidence type="ECO:0000256" key="14">
    <source>
        <dbReference type="ARBA" id="ARBA00023128"/>
    </source>
</evidence>
<evidence type="ECO:0000256" key="6">
    <source>
        <dbReference type="ARBA" id="ARBA00022490"/>
    </source>
</evidence>
<dbReference type="PIRSF" id="PIRSF038895">
    <property type="entry name" value="FPGS"/>
    <property type="match status" value="1"/>
</dbReference>
<keyword evidence="13 19" id="KW-0460">Magnesium</keyword>
<dbReference type="PROSITE" id="PS01012">
    <property type="entry name" value="FOLYLPOLYGLU_SYNT_2"/>
    <property type="match status" value="1"/>
</dbReference>
<dbReference type="Gene3D" id="3.90.190.20">
    <property type="entry name" value="Mur ligase, C-terminal domain"/>
    <property type="match status" value="1"/>
</dbReference>
<evidence type="ECO:0000256" key="9">
    <source>
        <dbReference type="ARBA" id="ARBA00022723"/>
    </source>
</evidence>
<dbReference type="GO" id="GO:0005829">
    <property type="term" value="C:cytosol"/>
    <property type="evidence" value="ECO:0007669"/>
    <property type="project" value="TreeGrafter"/>
</dbReference>
<dbReference type="EMBL" id="MCFL01000016">
    <property type="protein sequence ID" value="ORZ36561.1"/>
    <property type="molecule type" value="Genomic_DNA"/>
</dbReference>
<proteinExistence type="inferred from homology"/>
<comment type="similarity">
    <text evidence="5 17">Belongs to the folylpolyglutamate synthase family.</text>
</comment>
<organism evidence="20 21">
    <name type="scientific">Catenaria anguillulae PL171</name>
    <dbReference type="NCBI Taxonomy" id="765915"/>
    <lineage>
        <taxon>Eukaryota</taxon>
        <taxon>Fungi</taxon>
        <taxon>Fungi incertae sedis</taxon>
        <taxon>Blastocladiomycota</taxon>
        <taxon>Blastocladiomycetes</taxon>
        <taxon>Blastocladiales</taxon>
        <taxon>Catenariaceae</taxon>
        <taxon>Catenaria</taxon>
    </lineage>
</organism>
<keyword evidence="7 17" id="KW-0554">One-carbon metabolism</keyword>
<dbReference type="SUPFAM" id="SSF53244">
    <property type="entry name" value="MurD-like peptide ligases, peptide-binding domain"/>
    <property type="match status" value="1"/>
</dbReference>
<feature type="binding site" evidence="18">
    <location>
        <position position="385"/>
    </location>
    <ligand>
        <name>ATP</name>
        <dbReference type="ChEBI" id="CHEBI:30616"/>
    </ligand>
</feature>
<dbReference type="Proteomes" id="UP000193411">
    <property type="component" value="Unassembled WGS sequence"/>
</dbReference>
<keyword evidence="12 18" id="KW-0067">ATP-binding</keyword>
<gene>
    <name evidence="20" type="ORF">BCR44DRAFT_49538</name>
</gene>
<dbReference type="InterPro" id="IPR036615">
    <property type="entry name" value="Mur_ligase_C_dom_sf"/>
</dbReference>
<comment type="function">
    <text evidence="17">Catalyzes conversion of folates to polyglutamate derivatives allowing concentration of folate compounds in the cell and the intracellular retention of these cofactors, which are important substrates for most of the folate-dependent enzymes that are involved in one-carbon transfer reactions involved in purine, pyrimidine and amino acid synthesis.</text>
</comment>
<dbReference type="GO" id="GO:0005759">
    <property type="term" value="C:mitochondrial matrix"/>
    <property type="evidence" value="ECO:0007669"/>
    <property type="project" value="UniProtKB-SubCell"/>
</dbReference>
<keyword evidence="8 17" id="KW-0436">Ligase</keyword>
<evidence type="ECO:0000256" key="8">
    <source>
        <dbReference type="ARBA" id="ARBA00022598"/>
    </source>
</evidence>
<evidence type="ECO:0000256" key="4">
    <source>
        <dbReference type="ARBA" id="ARBA00005150"/>
    </source>
</evidence>
<reference evidence="20 21" key="1">
    <citation type="submission" date="2016-07" db="EMBL/GenBank/DDBJ databases">
        <title>Pervasive Adenine N6-methylation of Active Genes in Fungi.</title>
        <authorList>
            <consortium name="DOE Joint Genome Institute"/>
            <person name="Mondo S.J."/>
            <person name="Dannebaum R.O."/>
            <person name="Kuo R.C."/>
            <person name="Labutti K."/>
            <person name="Haridas S."/>
            <person name="Kuo A."/>
            <person name="Salamov A."/>
            <person name="Ahrendt S.R."/>
            <person name="Lipzen A."/>
            <person name="Sullivan W."/>
            <person name="Andreopoulos W.B."/>
            <person name="Clum A."/>
            <person name="Lindquist E."/>
            <person name="Daum C."/>
            <person name="Ramamoorthy G.K."/>
            <person name="Gryganskyi A."/>
            <person name="Culley D."/>
            <person name="Magnuson J.K."/>
            <person name="James T.Y."/>
            <person name="O'Malley M.A."/>
            <person name="Stajich J.E."/>
            <person name="Spatafora J.W."/>
            <person name="Visel A."/>
            <person name="Grigoriev I.V."/>
        </authorList>
    </citation>
    <scope>NUCLEOTIDE SEQUENCE [LARGE SCALE GENOMIC DNA]</scope>
    <source>
        <strain evidence="20 21">PL171</strain>
    </source>
</reference>
<dbReference type="GO" id="GO:0005743">
    <property type="term" value="C:mitochondrial inner membrane"/>
    <property type="evidence" value="ECO:0007669"/>
    <property type="project" value="UniProtKB-SubCell"/>
</dbReference>
<dbReference type="PROSITE" id="PS01011">
    <property type="entry name" value="FOLYLPOLYGLU_SYNT_1"/>
    <property type="match status" value="1"/>
</dbReference>
<evidence type="ECO:0000256" key="2">
    <source>
        <dbReference type="ARBA" id="ARBA00004305"/>
    </source>
</evidence>
<keyword evidence="15" id="KW-0472">Membrane</keyword>
<dbReference type="OrthoDB" id="5212574at2759"/>
<feature type="binding site" evidence="19">
    <location>
        <position position="216"/>
    </location>
    <ligand>
        <name>Mg(2+)</name>
        <dbReference type="ChEBI" id="CHEBI:18420"/>
        <label>1</label>
    </ligand>
</feature>
<evidence type="ECO:0000256" key="18">
    <source>
        <dbReference type="PIRSR" id="PIRSR038895-1"/>
    </source>
</evidence>
<keyword evidence="6" id="KW-0963">Cytoplasm</keyword>
<evidence type="ECO:0000256" key="15">
    <source>
        <dbReference type="ARBA" id="ARBA00023136"/>
    </source>
</evidence>
<evidence type="ECO:0000256" key="16">
    <source>
        <dbReference type="ARBA" id="ARBA00047493"/>
    </source>
</evidence>
<feature type="binding site" evidence="18">
    <location>
        <position position="399"/>
    </location>
    <ligand>
        <name>ATP</name>
        <dbReference type="ChEBI" id="CHEBI:30616"/>
    </ligand>
</feature>
<dbReference type="InterPro" id="IPR018109">
    <property type="entry name" value="Folylpolyglutamate_synth_CS"/>
</dbReference>
<comment type="catalytic activity">
    <reaction evidence="16 17">
        <text>(6S)-5,6,7,8-tetrahydrofolyl-(gamma-L-Glu)(n) + L-glutamate + ATP = (6S)-5,6,7,8-tetrahydrofolyl-(gamma-L-Glu)(n+1) + ADP + phosphate + H(+)</text>
        <dbReference type="Rhea" id="RHEA:10580"/>
        <dbReference type="Rhea" id="RHEA-COMP:14738"/>
        <dbReference type="Rhea" id="RHEA-COMP:14740"/>
        <dbReference type="ChEBI" id="CHEBI:15378"/>
        <dbReference type="ChEBI" id="CHEBI:29985"/>
        <dbReference type="ChEBI" id="CHEBI:30616"/>
        <dbReference type="ChEBI" id="CHEBI:43474"/>
        <dbReference type="ChEBI" id="CHEBI:141005"/>
        <dbReference type="ChEBI" id="CHEBI:456216"/>
        <dbReference type="EC" id="6.3.2.17"/>
    </reaction>
</comment>
<dbReference type="PANTHER" id="PTHR11136">
    <property type="entry name" value="FOLYLPOLYGLUTAMATE SYNTHASE-RELATED"/>
    <property type="match status" value="1"/>
</dbReference>
<comment type="subcellular location">
    <subcellularLocation>
        <location evidence="3">Cytoplasm</location>
    </subcellularLocation>
    <subcellularLocation>
        <location evidence="1">Mitochondrion inner membrane</location>
    </subcellularLocation>
    <subcellularLocation>
        <location evidence="2">Mitochondrion matrix</location>
    </subcellularLocation>
</comment>
<dbReference type="GO" id="GO:0046872">
    <property type="term" value="F:metal ion binding"/>
    <property type="evidence" value="ECO:0007669"/>
    <property type="project" value="UniProtKB-KW"/>
</dbReference>
<evidence type="ECO:0000256" key="10">
    <source>
        <dbReference type="ARBA" id="ARBA00022741"/>
    </source>
</evidence>
<name>A0A1Y2HRY6_9FUNG</name>
<comment type="cofactor">
    <cofactor evidence="17">
        <name>a monovalent cation</name>
        <dbReference type="ChEBI" id="CHEBI:60242"/>
    </cofactor>
    <text evidence="17">A monovalent cation.</text>
</comment>
<dbReference type="GO" id="GO:0006730">
    <property type="term" value="P:one-carbon metabolic process"/>
    <property type="evidence" value="ECO:0007669"/>
    <property type="project" value="UniProtKB-KW"/>
</dbReference>
<feature type="binding site" evidence="19">
    <location>
        <position position="114"/>
    </location>
    <ligand>
        <name>Mg(2+)</name>
        <dbReference type="ChEBI" id="CHEBI:18420"/>
        <label>1</label>
    </ligand>
</feature>
<dbReference type="GO" id="GO:0004326">
    <property type="term" value="F:tetrahydrofolylpolyglutamate synthase activity"/>
    <property type="evidence" value="ECO:0007669"/>
    <property type="project" value="UniProtKB-EC"/>
</dbReference>
<evidence type="ECO:0000313" key="20">
    <source>
        <dbReference type="EMBL" id="ORZ36561.1"/>
    </source>
</evidence>
<keyword evidence="10 18" id="KW-0547">Nucleotide-binding</keyword>
<evidence type="ECO:0000313" key="21">
    <source>
        <dbReference type="Proteomes" id="UP000193411"/>
    </source>
</evidence>
<dbReference type="UniPathway" id="UPA00850"/>
<accession>A0A1Y2HRY6</accession>
<sequence>MSSSSPPTSGSRSDDRSYAAAVTLLNTLQTNAATLDQVRKAYKPGDPNRYALPEMIDFVHRTGHQCDDLNRLGLIHITGTKGKGSTGAFVERMLRSVGEFPATGQRIKTGLYTSPHLMEVRERIRVDGKPLDRDLFAKYFFEVWDRLSATEAEAVKQGQLAKPNYFRFLTCLAFHVFLRENTNATILEVGIGGMYDSTNVITRPVVTGIASLGYDHVSILGNTLAQIGRQKAGIMKRGVPCVTIPQPAEGMQALVEYAAEIGAKELTLAAPLPQSDEDEQGIELGLKGAHQRLNAALAVGLVHEVLGVRVDARTVAEATESFASLVPKYLAQGTNPHLLLADPVADTKTHAEESAPYTFPVTQRLTGPLAPALVEGLATTTWPGRAQTITRGPVTFFADGAHTVESLRACAHWFTSTIKPAGGQQKQQQQQQQHLIFNLTHARDPRAMLRPLAGYSWASVTFTSNEPGIGGSRGGDTANYNEHKDDELKAQRAMRDAWVDMTGMHAEKVHVVRTVSEAVEGVAEGNVLVTGSLYLVGALLEVLGVSVD</sequence>
<dbReference type="Gene3D" id="3.40.1190.10">
    <property type="entry name" value="Mur-like, catalytic domain"/>
    <property type="match status" value="1"/>
</dbReference>
<evidence type="ECO:0000256" key="12">
    <source>
        <dbReference type="ARBA" id="ARBA00022840"/>
    </source>
</evidence>
<keyword evidence="14" id="KW-0496">Mitochondrion</keyword>
<keyword evidence="11" id="KW-0999">Mitochondrion inner membrane</keyword>
<dbReference type="InterPro" id="IPR023600">
    <property type="entry name" value="Folylpolyglutamate_synth_euk"/>
</dbReference>